<reference evidence="2" key="1">
    <citation type="submission" date="2019-06" db="EMBL/GenBank/DDBJ databases">
        <authorList>
            <person name="Zheng W."/>
        </authorList>
    </citation>
    <scope>NUCLEOTIDE SEQUENCE</scope>
    <source>
        <strain evidence="2">QDHG01</strain>
    </source>
</reference>
<evidence type="ECO:0000313" key="3">
    <source>
        <dbReference type="Proteomes" id="UP000785679"/>
    </source>
</evidence>
<comment type="caution">
    <text evidence="2">The sequence shown here is derived from an EMBL/GenBank/DDBJ whole genome shotgun (WGS) entry which is preliminary data.</text>
</comment>
<evidence type="ECO:0000256" key="1">
    <source>
        <dbReference type="SAM" id="MobiDB-lite"/>
    </source>
</evidence>
<dbReference type="EMBL" id="RRYP01017370">
    <property type="protein sequence ID" value="TNV74156.1"/>
    <property type="molecule type" value="Genomic_DNA"/>
</dbReference>
<gene>
    <name evidence="2" type="ORF">FGO68_gene5579</name>
</gene>
<proteinExistence type="predicted"/>
<protein>
    <submittedName>
        <fullName evidence="2">Uncharacterized protein</fullName>
    </submittedName>
</protein>
<feature type="region of interest" description="Disordered" evidence="1">
    <location>
        <begin position="52"/>
        <end position="75"/>
    </location>
</feature>
<accession>A0A8J8NGG4</accession>
<dbReference type="AlphaFoldDB" id="A0A8J8NGG4"/>
<dbReference type="Proteomes" id="UP000785679">
    <property type="component" value="Unassembled WGS sequence"/>
</dbReference>
<sequence>MIVKQTASYFKKHSAIYSLLCARPIPPQRLFSSNSSSSLFTKRLKELRQSIKDTESNASTQQQTNTGEQFQQNTAGIKHGVPDLVRAELVYSMDLDDVLSAMKRARGEGVNRQSNDFYNACLERINSLTTERGSRVGKGELIKVLREVSYYRPKEQAEKERMRKTQGMYTRQEAQDDLLSVRHKKLIEEKSDKFRTVPGDMANFLFQNLTKGFFKEMFTQFDDEQQSKTKTSLYDVLSNYIQLYQNVEVRINDMLSQPGLVDPKDSLDVLVSYAIAEEGTNTLYIRLVESMLQRTEEYNLVEIEMVMNYFPHNIWKSDPQLTRLRDIFYQPMIGKIGENIAKVDKRQFLSIFQGLSLTGEGVFRIELLNNILNSYVQRPKRGHDVPRTLCAILKVKLVGYRLDRHAHPDQIHE</sequence>
<keyword evidence="3" id="KW-1185">Reference proteome</keyword>
<evidence type="ECO:0000313" key="2">
    <source>
        <dbReference type="EMBL" id="TNV74156.1"/>
    </source>
</evidence>
<feature type="compositionally biased region" description="Low complexity" evidence="1">
    <location>
        <begin position="60"/>
        <end position="74"/>
    </location>
</feature>
<name>A0A8J8NGG4_HALGN</name>
<organism evidence="2 3">
    <name type="scientific">Halteria grandinella</name>
    <dbReference type="NCBI Taxonomy" id="5974"/>
    <lineage>
        <taxon>Eukaryota</taxon>
        <taxon>Sar</taxon>
        <taxon>Alveolata</taxon>
        <taxon>Ciliophora</taxon>
        <taxon>Intramacronucleata</taxon>
        <taxon>Spirotrichea</taxon>
        <taxon>Stichotrichia</taxon>
        <taxon>Sporadotrichida</taxon>
        <taxon>Halteriidae</taxon>
        <taxon>Halteria</taxon>
    </lineage>
</organism>